<name>A0A5C3M675_9AGAR</name>
<dbReference type="Proteomes" id="UP000308652">
    <property type="component" value="Unassembled WGS sequence"/>
</dbReference>
<reference evidence="1 2" key="1">
    <citation type="journal article" date="2019" name="Nat. Ecol. Evol.">
        <title>Megaphylogeny resolves global patterns of mushroom evolution.</title>
        <authorList>
            <person name="Varga T."/>
            <person name="Krizsan K."/>
            <person name="Foldi C."/>
            <person name="Dima B."/>
            <person name="Sanchez-Garcia M."/>
            <person name="Sanchez-Ramirez S."/>
            <person name="Szollosi G.J."/>
            <person name="Szarkandi J.G."/>
            <person name="Papp V."/>
            <person name="Albert L."/>
            <person name="Andreopoulos W."/>
            <person name="Angelini C."/>
            <person name="Antonin V."/>
            <person name="Barry K.W."/>
            <person name="Bougher N.L."/>
            <person name="Buchanan P."/>
            <person name="Buyck B."/>
            <person name="Bense V."/>
            <person name="Catcheside P."/>
            <person name="Chovatia M."/>
            <person name="Cooper J."/>
            <person name="Damon W."/>
            <person name="Desjardin D."/>
            <person name="Finy P."/>
            <person name="Geml J."/>
            <person name="Haridas S."/>
            <person name="Hughes K."/>
            <person name="Justo A."/>
            <person name="Karasinski D."/>
            <person name="Kautmanova I."/>
            <person name="Kiss B."/>
            <person name="Kocsube S."/>
            <person name="Kotiranta H."/>
            <person name="LaButti K.M."/>
            <person name="Lechner B.E."/>
            <person name="Liimatainen K."/>
            <person name="Lipzen A."/>
            <person name="Lukacs Z."/>
            <person name="Mihaltcheva S."/>
            <person name="Morgado L.N."/>
            <person name="Niskanen T."/>
            <person name="Noordeloos M.E."/>
            <person name="Ohm R.A."/>
            <person name="Ortiz-Santana B."/>
            <person name="Ovrebo C."/>
            <person name="Racz N."/>
            <person name="Riley R."/>
            <person name="Savchenko A."/>
            <person name="Shiryaev A."/>
            <person name="Soop K."/>
            <person name="Spirin V."/>
            <person name="Szebenyi C."/>
            <person name="Tomsovsky M."/>
            <person name="Tulloss R.E."/>
            <person name="Uehling J."/>
            <person name="Grigoriev I.V."/>
            <person name="Vagvolgyi C."/>
            <person name="Papp T."/>
            <person name="Martin F.M."/>
            <person name="Miettinen O."/>
            <person name="Hibbett D.S."/>
            <person name="Nagy L.G."/>
        </authorList>
    </citation>
    <scope>NUCLEOTIDE SEQUENCE [LARGE SCALE GENOMIC DNA]</scope>
    <source>
        <strain evidence="1 2">CBS 166.37</strain>
    </source>
</reference>
<protein>
    <submittedName>
        <fullName evidence="1">Uncharacterized protein</fullName>
    </submittedName>
</protein>
<accession>A0A5C3M675</accession>
<evidence type="ECO:0000313" key="1">
    <source>
        <dbReference type="EMBL" id="TFK39876.1"/>
    </source>
</evidence>
<dbReference type="AlphaFoldDB" id="A0A5C3M675"/>
<proteinExistence type="predicted"/>
<dbReference type="EMBL" id="ML213598">
    <property type="protein sequence ID" value="TFK39876.1"/>
    <property type="molecule type" value="Genomic_DNA"/>
</dbReference>
<organism evidence="1 2">
    <name type="scientific">Crucibulum laeve</name>
    <dbReference type="NCBI Taxonomy" id="68775"/>
    <lineage>
        <taxon>Eukaryota</taxon>
        <taxon>Fungi</taxon>
        <taxon>Dikarya</taxon>
        <taxon>Basidiomycota</taxon>
        <taxon>Agaricomycotina</taxon>
        <taxon>Agaricomycetes</taxon>
        <taxon>Agaricomycetidae</taxon>
        <taxon>Agaricales</taxon>
        <taxon>Agaricineae</taxon>
        <taxon>Nidulariaceae</taxon>
        <taxon>Crucibulum</taxon>
    </lineage>
</organism>
<dbReference type="OrthoDB" id="2876896at2759"/>
<sequence>MDALSSEWKRDSQYLPGDRVAFKIGDSVGIAAFECLKTHVSDNSNQVNPQKLSTQYCMLKVSQPVQGGNEFWKHYPRGFPRVR</sequence>
<keyword evidence="2" id="KW-1185">Reference proteome</keyword>
<gene>
    <name evidence="1" type="ORF">BDQ12DRAFT_681392</name>
</gene>
<evidence type="ECO:0000313" key="2">
    <source>
        <dbReference type="Proteomes" id="UP000308652"/>
    </source>
</evidence>